<evidence type="ECO:0000313" key="1">
    <source>
        <dbReference type="EMBL" id="GEV73435.1"/>
    </source>
</evidence>
<dbReference type="PANTHER" id="PTHR33116">
    <property type="entry name" value="REVERSE TRANSCRIPTASE ZINC-BINDING DOMAIN-CONTAINING PROTEIN-RELATED-RELATED"/>
    <property type="match status" value="1"/>
</dbReference>
<evidence type="ECO:0008006" key="2">
    <source>
        <dbReference type="Google" id="ProtNLM"/>
    </source>
</evidence>
<proteinExistence type="predicted"/>
<accession>A0A699GTX3</accession>
<dbReference type="AlphaFoldDB" id="A0A699GTX3"/>
<organism evidence="1">
    <name type="scientific">Tanacetum cinerariifolium</name>
    <name type="common">Dalmatian daisy</name>
    <name type="synonym">Chrysanthemum cinerariifolium</name>
    <dbReference type="NCBI Taxonomy" id="118510"/>
    <lineage>
        <taxon>Eukaryota</taxon>
        <taxon>Viridiplantae</taxon>
        <taxon>Streptophyta</taxon>
        <taxon>Embryophyta</taxon>
        <taxon>Tracheophyta</taxon>
        <taxon>Spermatophyta</taxon>
        <taxon>Magnoliopsida</taxon>
        <taxon>eudicotyledons</taxon>
        <taxon>Gunneridae</taxon>
        <taxon>Pentapetalae</taxon>
        <taxon>asterids</taxon>
        <taxon>campanulids</taxon>
        <taxon>Asterales</taxon>
        <taxon>Asteraceae</taxon>
        <taxon>Asteroideae</taxon>
        <taxon>Anthemideae</taxon>
        <taxon>Anthemidinae</taxon>
        <taxon>Tanacetum</taxon>
    </lineage>
</organism>
<comment type="caution">
    <text evidence="1">The sequence shown here is derived from an EMBL/GenBank/DDBJ whole genome shotgun (WGS) entry which is preliminary data.</text>
</comment>
<name>A0A699GTX3_TANCI</name>
<dbReference type="PANTHER" id="PTHR33116:SF78">
    <property type="entry name" value="OS12G0587133 PROTEIN"/>
    <property type="match status" value="1"/>
</dbReference>
<gene>
    <name evidence="1" type="ORF">Tci_145412</name>
</gene>
<protein>
    <recommendedName>
        <fullName evidence="2">RNA-directed DNA polymerase, eukaryota, reverse transcriptase zinc-binding domain protein</fullName>
    </recommendedName>
</protein>
<reference evidence="1" key="1">
    <citation type="journal article" date="2019" name="Sci. Rep.">
        <title>Draft genome of Tanacetum cinerariifolium, the natural source of mosquito coil.</title>
        <authorList>
            <person name="Yamashiro T."/>
            <person name="Shiraishi A."/>
            <person name="Satake H."/>
            <person name="Nakayama K."/>
        </authorList>
    </citation>
    <scope>NUCLEOTIDE SEQUENCE</scope>
</reference>
<sequence length="382" mass="44016">MSNEDYGNEGRKEMFTKVRGRNNFRRNYGGTSTSNLLNNQKRVVSKYVVKNKGNLVNETRNMEKEINENMVKESTKGDMTGNNTERPPSLEKIWKVNKETVNEIRKSANKYVTTNDVFHDDRIMVDCIVYASNNGVERRKLCKEMEGHKLFVGLHPRAILGDFNDAKPVQPVDGSLFINKINMKDADTMIRDVTNDEIKEAIFDIDSNKVSRSTVFSSKFFKIAWKFIKEREKQELLEILLFKCGKLPVRYLGVPFLAKRLAQGKAKVAWKVVCWPKDQGGLVFYDKWCSCGPSSGFINKRTIYDARIDDDLMIADMVVDNRWSQLIPKHAFILWLAVQEKILTQDRMEKWKNSADLKKETKGFLGMKAGQRKLCAILSQTK</sequence>
<dbReference type="EMBL" id="BKCJ010032559">
    <property type="protein sequence ID" value="GEV73435.1"/>
    <property type="molecule type" value="Genomic_DNA"/>
</dbReference>